<keyword evidence="1" id="KW-1133">Transmembrane helix</keyword>
<name>A0A1F7V8D0_9BACT</name>
<evidence type="ECO:0000313" key="2">
    <source>
        <dbReference type="EMBL" id="OGL86347.1"/>
    </source>
</evidence>
<dbReference type="Pfam" id="PF18895">
    <property type="entry name" value="T4SS_pilin"/>
    <property type="match status" value="1"/>
</dbReference>
<protein>
    <submittedName>
        <fullName evidence="2">Uncharacterized protein</fullName>
    </submittedName>
</protein>
<evidence type="ECO:0000313" key="3">
    <source>
        <dbReference type="Proteomes" id="UP000176593"/>
    </source>
</evidence>
<feature type="transmembrane region" description="Helical" evidence="1">
    <location>
        <begin position="43"/>
        <end position="63"/>
    </location>
</feature>
<organism evidence="2 3">
    <name type="scientific">Candidatus Uhrbacteria bacterium RIFCSPLOWO2_02_FULL_48_18</name>
    <dbReference type="NCBI Taxonomy" id="1802408"/>
    <lineage>
        <taxon>Bacteria</taxon>
        <taxon>Candidatus Uhriibacteriota</taxon>
    </lineage>
</organism>
<dbReference type="InterPro" id="IPR043993">
    <property type="entry name" value="T4SS_pilin"/>
</dbReference>
<evidence type="ECO:0000256" key="1">
    <source>
        <dbReference type="SAM" id="Phobius"/>
    </source>
</evidence>
<keyword evidence="1" id="KW-0472">Membrane</keyword>
<gene>
    <name evidence="2" type="ORF">A3I41_02195</name>
</gene>
<reference evidence="2 3" key="1">
    <citation type="journal article" date="2016" name="Nat. Commun.">
        <title>Thousands of microbial genomes shed light on interconnected biogeochemical processes in an aquifer system.</title>
        <authorList>
            <person name="Anantharaman K."/>
            <person name="Brown C.T."/>
            <person name="Hug L.A."/>
            <person name="Sharon I."/>
            <person name="Castelle C.J."/>
            <person name="Probst A.J."/>
            <person name="Thomas B.C."/>
            <person name="Singh A."/>
            <person name="Wilkins M.J."/>
            <person name="Karaoz U."/>
            <person name="Brodie E.L."/>
            <person name="Williams K.H."/>
            <person name="Hubbard S.S."/>
            <person name="Banfield J.F."/>
        </authorList>
    </citation>
    <scope>NUCLEOTIDE SEQUENCE [LARGE SCALE GENOMIC DNA]</scope>
</reference>
<dbReference type="EMBL" id="MGEQ01000010">
    <property type="protein sequence ID" value="OGL86347.1"/>
    <property type="molecule type" value="Genomic_DNA"/>
</dbReference>
<sequence>MNISSKKIAIATYLIFLLPLVTHAELINPLGTTSIEGFIGRLIKAILGLSGSVALLMFVWGGFQYLWSGGDPKKVEKGKETLKNAVLGIVIIFFSYTLVNTLIKILATGAVT</sequence>
<feature type="transmembrane region" description="Helical" evidence="1">
    <location>
        <begin position="84"/>
        <end position="107"/>
    </location>
</feature>
<dbReference type="AlphaFoldDB" id="A0A1F7V8D0"/>
<accession>A0A1F7V8D0</accession>
<keyword evidence="1" id="KW-0812">Transmembrane</keyword>
<proteinExistence type="predicted"/>
<dbReference type="Proteomes" id="UP000176593">
    <property type="component" value="Unassembled WGS sequence"/>
</dbReference>
<comment type="caution">
    <text evidence="2">The sequence shown here is derived from an EMBL/GenBank/DDBJ whole genome shotgun (WGS) entry which is preliminary data.</text>
</comment>